<evidence type="ECO:0000259" key="2">
    <source>
        <dbReference type="PROSITE" id="PS50110"/>
    </source>
</evidence>
<dbReference type="Pfam" id="PF00072">
    <property type="entry name" value="Response_reg"/>
    <property type="match status" value="1"/>
</dbReference>
<sequence length="323" mass="37445">MTYCINGVKICINGIRKSLTTPITQGFVRIFTETTSIRQETLFSRIITNHTQNSSIDTNSLEYFQLNFKFDYLTIRLYTMLEAIIVDDEIKALQSLTWELTNFSNEINVSASFTDPFEALEYLSKNTPDCLFLDIEMPTMDGFQFIQKLTNKNFPVVITTAYNQYAIKALKNEAIDYLLKPIDTDDLKDTIVKIKKFNAKSYTSERLEKILLNFNSNTHHRKITFNTDGKLLFLESDEILYAESDGNYSTIYLTDGQKIVLTKKLKEVNDLLPNDSFFRIHNSYIINLHKIKEFLKTDGYVILSSNHKIPVSRQKKSDFLDMI</sequence>
<comment type="caution">
    <text evidence="4">The sequence shown here is derived from an EMBL/GenBank/DDBJ whole genome shotgun (WGS) entry which is preliminary data.</text>
</comment>
<dbReference type="AlphaFoldDB" id="A0A316E9B3"/>
<protein>
    <submittedName>
        <fullName evidence="4">LytTR family two component transcriptional regulator</fullName>
    </submittedName>
</protein>
<dbReference type="PANTHER" id="PTHR37299:SF1">
    <property type="entry name" value="STAGE 0 SPORULATION PROTEIN A HOMOLOG"/>
    <property type="match status" value="1"/>
</dbReference>
<dbReference type="PROSITE" id="PS50930">
    <property type="entry name" value="HTH_LYTTR"/>
    <property type="match status" value="1"/>
</dbReference>
<dbReference type="PANTHER" id="PTHR37299">
    <property type="entry name" value="TRANSCRIPTIONAL REGULATOR-RELATED"/>
    <property type="match status" value="1"/>
</dbReference>
<dbReference type="InterPro" id="IPR007492">
    <property type="entry name" value="LytTR_DNA-bd_dom"/>
</dbReference>
<dbReference type="SMART" id="SM00850">
    <property type="entry name" value="LytTR"/>
    <property type="match status" value="1"/>
</dbReference>
<feature type="domain" description="HTH LytTR-type" evidence="3">
    <location>
        <begin position="223"/>
        <end position="323"/>
    </location>
</feature>
<keyword evidence="1" id="KW-0597">Phosphoprotein</keyword>
<evidence type="ECO:0000313" key="4">
    <source>
        <dbReference type="EMBL" id="PWK25333.1"/>
    </source>
</evidence>
<accession>A0A316E9B3</accession>
<name>A0A316E9B3_9FLAO</name>
<evidence type="ECO:0000256" key="1">
    <source>
        <dbReference type="PROSITE-ProRule" id="PRU00169"/>
    </source>
</evidence>
<dbReference type="Proteomes" id="UP000245667">
    <property type="component" value="Unassembled WGS sequence"/>
</dbReference>
<feature type="domain" description="Response regulatory" evidence="2">
    <location>
        <begin position="82"/>
        <end position="195"/>
    </location>
</feature>
<proteinExistence type="predicted"/>
<reference evidence="4 5" key="1">
    <citation type="submission" date="2018-05" db="EMBL/GenBank/DDBJ databases">
        <title>Genomic Encyclopedia of Archaeal and Bacterial Type Strains, Phase II (KMG-II): from individual species to whole genera.</title>
        <authorList>
            <person name="Goeker M."/>
        </authorList>
    </citation>
    <scope>NUCLEOTIDE SEQUENCE [LARGE SCALE GENOMIC DNA]</scope>
    <source>
        <strain evidence="4 5">DSM 23514</strain>
    </source>
</reference>
<dbReference type="InterPro" id="IPR001789">
    <property type="entry name" value="Sig_transdc_resp-reg_receiver"/>
</dbReference>
<organism evidence="4 5">
    <name type="scientific">Maribacter polysiphoniae</name>
    <dbReference type="NCBI Taxonomy" id="429344"/>
    <lineage>
        <taxon>Bacteria</taxon>
        <taxon>Pseudomonadati</taxon>
        <taxon>Bacteroidota</taxon>
        <taxon>Flavobacteriia</taxon>
        <taxon>Flavobacteriales</taxon>
        <taxon>Flavobacteriaceae</taxon>
        <taxon>Maribacter</taxon>
    </lineage>
</organism>
<evidence type="ECO:0000313" key="5">
    <source>
        <dbReference type="Proteomes" id="UP000245667"/>
    </source>
</evidence>
<dbReference type="SMART" id="SM00448">
    <property type="entry name" value="REC"/>
    <property type="match status" value="1"/>
</dbReference>
<dbReference type="PROSITE" id="PS50110">
    <property type="entry name" value="RESPONSE_REGULATORY"/>
    <property type="match status" value="1"/>
</dbReference>
<gene>
    <name evidence="4" type="ORF">LX92_00072</name>
</gene>
<dbReference type="GO" id="GO:0000156">
    <property type="term" value="F:phosphorelay response regulator activity"/>
    <property type="evidence" value="ECO:0007669"/>
    <property type="project" value="InterPro"/>
</dbReference>
<dbReference type="SUPFAM" id="SSF52172">
    <property type="entry name" value="CheY-like"/>
    <property type="match status" value="1"/>
</dbReference>
<feature type="modified residue" description="4-aspartylphosphate" evidence="1">
    <location>
        <position position="134"/>
    </location>
</feature>
<dbReference type="InterPro" id="IPR011006">
    <property type="entry name" value="CheY-like_superfamily"/>
</dbReference>
<dbReference type="EMBL" id="QGGQ01000001">
    <property type="protein sequence ID" value="PWK25333.1"/>
    <property type="molecule type" value="Genomic_DNA"/>
</dbReference>
<dbReference type="Gene3D" id="3.40.50.2300">
    <property type="match status" value="1"/>
</dbReference>
<evidence type="ECO:0000259" key="3">
    <source>
        <dbReference type="PROSITE" id="PS50930"/>
    </source>
</evidence>
<dbReference type="Pfam" id="PF04397">
    <property type="entry name" value="LytTR"/>
    <property type="match status" value="1"/>
</dbReference>
<dbReference type="InterPro" id="IPR046947">
    <property type="entry name" value="LytR-like"/>
</dbReference>
<dbReference type="Gene3D" id="2.40.50.1020">
    <property type="entry name" value="LytTr DNA-binding domain"/>
    <property type="match status" value="1"/>
</dbReference>
<dbReference type="GO" id="GO:0003677">
    <property type="term" value="F:DNA binding"/>
    <property type="evidence" value="ECO:0007669"/>
    <property type="project" value="InterPro"/>
</dbReference>